<name>A0A316ZGU9_9BASI</name>
<organism evidence="2 3">
    <name type="scientific">Tilletiopsis washingtonensis</name>
    <dbReference type="NCBI Taxonomy" id="58919"/>
    <lineage>
        <taxon>Eukaryota</taxon>
        <taxon>Fungi</taxon>
        <taxon>Dikarya</taxon>
        <taxon>Basidiomycota</taxon>
        <taxon>Ustilaginomycotina</taxon>
        <taxon>Exobasidiomycetes</taxon>
        <taxon>Entylomatales</taxon>
        <taxon>Entylomatales incertae sedis</taxon>
        <taxon>Tilletiopsis</taxon>
    </lineage>
</organism>
<feature type="signal peptide" evidence="1">
    <location>
        <begin position="1"/>
        <end position="15"/>
    </location>
</feature>
<dbReference type="AlphaFoldDB" id="A0A316ZGU9"/>
<evidence type="ECO:0000256" key="1">
    <source>
        <dbReference type="SAM" id="SignalP"/>
    </source>
</evidence>
<keyword evidence="3" id="KW-1185">Reference proteome</keyword>
<dbReference type="Proteomes" id="UP000245946">
    <property type="component" value="Unassembled WGS sequence"/>
</dbReference>
<reference evidence="2 3" key="1">
    <citation type="journal article" date="2018" name="Mol. Biol. Evol.">
        <title>Broad Genomic Sampling Reveals a Smut Pathogenic Ancestry of the Fungal Clade Ustilaginomycotina.</title>
        <authorList>
            <person name="Kijpornyongpan T."/>
            <person name="Mondo S.J."/>
            <person name="Barry K."/>
            <person name="Sandor L."/>
            <person name="Lee J."/>
            <person name="Lipzen A."/>
            <person name="Pangilinan J."/>
            <person name="LaButti K."/>
            <person name="Hainaut M."/>
            <person name="Henrissat B."/>
            <person name="Grigoriev I.V."/>
            <person name="Spatafora J.W."/>
            <person name="Aime M.C."/>
        </authorList>
    </citation>
    <scope>NUCLEOTIDE SEQUENCE [LARGE SCALE GENOMIC DNA]</scope>
    <source>
        <strain evidence="2 3">MCA 4186</strain>
    </source>
</reference>
<protein>
    <recommendedName>
        <fullName evidence="4">Secreted protein</fullName>
    </recommendedName>
</protein>
<accession>A0A316ZGU9</accession>
<proteinExistence type="predicted"/>
<dbReference type="EMBL" id="KZ819288">
    <property type="protein sequence ID" value="PWN99545.1"/>
    <property type="molecule type" value="Genomic_DNA"/>
</dbReference>
<dbReference type="RefSeq" id="XP_025599824.1">
    <property type="nucleotide sequence ID" value="XM_025744022.1"/>
</dbReference>
<sequence length="85" mass="9145">MVLAALAEALAYVCAGLAGDAQWRRLRTCCTPLCACCPRSFCASLERPNDDEERAALAQPEQGTSYGAVREQPRAWSSVAALRSL</sequence>
<keyword evidence="1" id="KW-0732">Signal</keyword>
<gene>
    <name evidence="2" type="ORF">FA09DRAFT_337665</name>
</gene>
<evidence type="ECO:0000313" key="3">
    <source>
        <dbReference type="Proteomes" id="UP000245946"/>
    </source>
</evidence>
<dbReference type="GeneID" id="37271566"/>
<evidence type="ECO:0008006" key="4">
    <source>
        <dbReference type="Google" id="ProtNLM"/>
    </source>
</evidence>
<evidence type="ECO:0000313" key="2">
    <source>
        <dbReference type="EMBL" id="PWN99545.1"/>
    </source>
</evidence>
<feature type="chain" id="PRO_5016414899" description="Secreted protein" evidence="1">
    <location>
        <begin position="16"/>
        <end position="85"/>
    </location>
</feature>